<feature type="binding site" evidence="5">
    <location>
        <position position="322"/>
    </location>
    <ligand>
        <name>ATP</name>
        <dbReference type="ChEBI" id="CHEBI:30616"/>
    </ligand>
</feature>
<name>A0ABP1BA39_9BRYO</name>
<evidence type="ECO:0000313" key="7">
    <source>
        <dbReference type="EMBL" id="CAK9872106.1"/>
    </source>
</evidence>
<sequence>MSKKEECGRKLVVGMRLTASSREMLTWTIAKIARPGDHILALHVSTSPISGLSIEEQEAKLNQLASSLRGVLSLYQGLCNLKHIKLQLEIVNGAKVKHVLVEVARSHQASKLILGTKRHFPIGHTTSLGRYCLKRLPCTCMVVIVEHGKIILDRKGRLQAQVADRADMYLIDDLNENPLMYPSASSCMIEITPQESFSCSVLSDENMQSGAMITLGWPLMHHSLGFQVKQQVEYLEDGKIPVVNWALQLPQEKRFQRFDVDRSSLLQQKVETLSVDQLYVKFSFEELEVATARFSPTNVVGRGGGSEVYRGELQDGRLVAIKCLTQSGPQAEEELLTDIEINTCLSHSNIVSLIGYCIDPAHLILVYDFLPQGTLDDHLHGGEKLLGWEVRYKVAIGVCKALKYLHDEIPRPVIHMDVKASNILLSHDFQPQLSDFGLAKWAPKSSLYICCNDVVGTFGYLAPEYFMYGRVNDKTDVYSFGVVLLELITGRTPIDTTRPKGQENLVIWARSLLEERNLEKLVDPRLGNEYNVLQMQTMISVSALCVTQSAQRRPHINQVLKMLLGEEEHDGGGVSIEFDEEDGSNCEGTPNYMHSNSSKVDLQTHLALAMLGVDDDNDDAASESSVEYSSTDLCSKYLEDYLAGRFSRSVSFNNPPLTNTTNN</sequence>
<evidence type="ECO:0000256" key="3">
    <source>
        <dbReference type="ARBA" id="ARBA00022777"/>
    </source>
</evidence>
<dbReference type="InterPro" id="IPR006016">
    <property type="entry name" value="UspA"/>
</dbReference>
<accession>A0ABP1BA39</accession>
<dbReference type="Gene3D" id="1.10.510.10">
    <property type="entry name" value="Transferase(Phosphotransferase) domain 1"/>
    <property type="match status" value="1"/>
</dbReference>
<dbReference type="Gene3D" id="3.40.50.620">
    <property type="entry name" value="HUPs"/>
    <property type="match status" value="1"/>
</dbReference>
<dbReference type="InterPro" id="IPR000719">
    <property type="entry name" value="Prot_kinase_dom"/>
</dbReference>
<dbReference type="PROSITE" id="PS50011">
    <property type="entry name" value="PROTEIN_KINASE_DOM"/>
    <property type="match status" value="1"/>
</dbReference>
<organism evidence="7 8">
    <name type="scientific">Sphagnum jensenii</name>
    <dbReference type="NCBI Taxonomy" id="128206"/>
    <lineage>
        <taxon>Eukaryota</taxon>
        <taxon>Viridiplantae</taxon>
        <taxon>Streptophyta</taxon>
        <taxon>Embryophyta</taxon>
        <taxon>Bryophyta</taxon>
        <taxon>Sphagnophytina</taxon>
        <taxon>Sphagnopsida</taxon>
        <taxon>Sphagnales</taxon>
        <taxon>Sphagnaceae</taxon>
        <taxon>Sphagnum</taxon>
    </lineage>
</organism>
<dbReference type="InterPro" id="IPR014729">
    <property type="entry name" value="Rossmann-like_a/b/a_fold"/>
</dbReference>
<evidence type="ECO:0000259" key="6">
    <source>
        <dbReference type="PROSITE" id="PS50011"/>
    </source>
</evidence>
<reference evidence="7 8" key="1">
    <citation type="submission" date="2024-03" db="EMBL/GenBank/DDBJ databases">
        <authorList>
            <consortium name="ELIXIR-Norway"/>
            <consortium name="Elixir Norway"/>
        </authorList>
    </citation>
    <scope>NUCLEOTIDE SEQUENCE [LARGE SCALE GENOMIC DNA]</scope>
</reference>
<keyword evidence="8" id="KW-1185">Reference proteome</keyword>
<proteinExistence type="predicted"/>
<evidence type="ECO:0000256" key="5">
    <source>
        <dbReference type="PROSITE-ProRule" id="PRU10141"/>
    </source>
</evidence>
<dbReference type="InterPro" id="IPR046958">
    <property type="entry name" value="RBK1/2/STUNTED"/>
</dbReference>
<evidence type="ECO:0000313" key="8">
    <source>
        <dbReference type="Proteomes" id="UP001497522"/>
    </source>
</evidence>
<dbReference type="InterPro" id="IPR017441">
    <property type="entry name" value="Protein_kinase_ATP_BS"/>
</dbReference>
<evidence type="ECO:0000256" key="2">
    <source>
        <dbReference type="ARBA" id="ARBA00022741"/>
    </source>
</evidence>
<dbReference type="PROSITE" id="PS00108">
    <property type="entry name" value="PROTEIN_KINASE_ST"/>
    <property type="match status" value="1"/>
</dbReference>
<dbReference type="Gene3D" id="3.30.200.20">
    <property type="entry name" value="Phosphorylase Kinase, domain 1"/>
    <property type="match status" value="1"/>
</dbReference>
<evidence type="ECO:0000256" key="4">
    <source>
        <dbReference type="ARBA" id="ARBA00022840"/>
    </source>
</evidence>
<dbReference type="InterPro" id="IPR011009">
    <property type="entry name" value="Kinase-like_dom_sf"/>
</dbReference>
<gene>
    <name evidence="7" type="ORF">CSSPJE1EN2_LOCUS14703</name>
</gene>
<keyword evidence="1" id="KW-0808">Transferase</keyword>
<protein>
    <recommendedName>
        <fullName evidence="6">Protein kinase domain-containing protein</fullName>
    </recommendedName>
</protein>
<dbReference type="PROSITE" id="PS00107">
    <property type="entry name" value="PROTEIN_KINASE_ATP"/>
    <property type="match status" value="1"/>
</dbReference>
<feature type="domain" description="Protein kinase" evidence="6">
    <location>
        <begin position="294"/>
        <end position="572"/>
    </location>
</feature>
<dbReference type="PANTHER" id="PTHR47987:SF11">
    <property type="entry name" value="RECEPTOR-LIKE CYTOSOLIC SERINE_THREONINE-PROTEIN KINASE RBK1 ISOFORM X1"/>
    <property type="match status" value="1"/>
</dbReference>
<dbReference type="Pfam" id="PF00582">
    <property type="entry name" value="Usp"/>
    <property type="match status" value="1"/>
</dbReference>
<dbReference type="InterPro" id="IPR008271">
    <property type="entry name" value="Ser/Thr_kinase_AS"/>
</dbReference>
<dbReference type="EMBL" id="OZ023703">
    <property type="protein sequence ID" value="CAK9872106.1"/>
    <property type="molecule type" value="Genomic_DNA"/>
</dbReference>
<evidence type="ECO:0000256" key="1">
    <source>
        <dbReference type="ARBA" id="ARBA00022679"/>
    </source>
</evidence>
<dbReference type="PANTHER" id="PTHR47987">
    <property type="entry name" value="OS08G0249100 PROTEIN"/>
    <property type="match status" value="1"/>
</dbReference>
<dbReference type="Proteomes" id="UP001497522">
    <property type="component" value="Chromosome 2"/>
</dbReference>
<keyword evidence="3" id="KW-0418">Kinase</keyword>
<keyword evidence="4 5" id="KW-0067">ATP-binding</keyword>
<dbReference type="SUPFAM" id="SSF56112">
    <property type="entry name" value="Protein kinase-like (PK-like)"/>
    <property type="match status" value="1"/>
</dbReference>
<dbReference type="SMART" id="SM00220">
    <property type="entry name" value="S_TKc"/>
    <property type="match status" value="1"/>
</dbReference>
<keyword evidence="2 5" id="KW-0547">Nucleotide-binding</keyword>
<dbReference type="SUPFAM" id="SSF52402">
    <property type="entry name" value="Adenine nucleotide alpha hydrolases-like"/>
    <property type="match status" value="1"/>
</dbReference>
<dbReference type="Pfam" id="PF00069">
    <property type="entry name" value="Pkinase"/>
    <property type="match status" value="1"/>
</dbReference>